<dbReference type="FunFam" id="2.60.40.10:FF:001512">
    <property type="entry name" value="Premelanosome protein a"/>
    <property type="match status" value="1"/>
</dbReference>
<gene>
    <name evidence="8" type="ORF">NDU88_001153</name>
</gene>
<dbReference type="EMBL" id="JANPWB010000008">
    <property type="protein sequence ID" value="KAJ1160658.1"/>
    <property type="molecule type" value="Genomic_DNA"/>
</dbReference>
<dbReference type="SUPFAM" id="SSF49299">
    <property type="entry name" value="PKD domain"/>
    <property type="match status" value="1"/>
</dbReference>
<comment type="similarity">
    <text evidence="3">Belongs to the PMEL/NMB family.</text>
</comment>
<feature type="region of interest" description="Disordered" evidence="4">
    <location>
        <begin position="375"/>
        <end position="417"/>
    </location>
</feature>
<evidence type="ECO:0000313" key="9">
    <source>
        <dbReference type="Proteomes" id="UP001066276"/>
    </source>
</evidence>
<keyword evidence="1 6" id="KW-0732">Signal</keyword>
<dbReference type="Pfam" id="PF20433">
    <property type="entry name" value="PKAT_KLD"/>
    <property type="match status" value="1"/>
</dbReference>
<dbReference type="PANTHER" id="PTHR11861:SF1">
    <property type="entry name" value="MELANOCYTE PROTEIN PMEL"/>
    <property type="match status" value="1"/>
</dbReference>
<organism evidence="8 9">
    <name type="scientific">Pleurodeles waltl</name>
    <name type="common">Iberian ribbed newt</name>
    <dbReference type="NCBI Taxonomy" id="8319"/>
    <lineage>
        <taxon>Eukaryota</taxon>
        <taxon>Metazoa</taxon>
        <taxon>Chordata</taxon>
        <taxon>Craniata</taxon>
        <taxon>Vertebrata</taxon>
        <taxon>Euteleostomi</taxon>
        <taxon>Amphibia</taxon>
        <taxon>Batrachia</taxon>
        <taxon>Caudata</taxon>
        <taxon>Salamandroidea</taxon>
        <taxon>Salamandridae</taxon>
        <taxon>Pleurodelinae</taxon>
        <taxon>Pleurodeles</taxon>
    </lineage>
</organism>
<dbReference type="InterPro" id="IPR000601">
    <property type="entry name" value="PKD_dom"/>
</dbReference>
<dbReference type="Pfam" id="PF00801">
    <property type="entry name" value="PKD"/>
    <property type="match status" value="1"/>
</dbReference>
<keyword evidence="5" id="KW-1133">Transmembrane helix</keyword>
<feature type="region of interest" description="Disordered" evidence="4">
    <location>
        <begin position="331"/>
        <end position="352"/>
    </location>
</feature>
<evidence type="ECO:0000259" key="7">
    <source>
        <dbReference type="PROSITE" id="PS50093"/>
    </source>
</evidence>
<feature type="transmembrane region" description="Helical" evidence="5">
    <location>
        <begin position="650"/>
        <end position="670"/>
    </location>
</feature>
<evidence type="ECO:0000256" key="2">
    <source>
        <dbReference type="ARBA" id="ARBA00023180"/>
    </source>
</evidence>
<evidence type="ECO:0000256" key="4">
    <source>
        <dbReference type="SAM" id="MobiDB-lite"/>
    </source>
</evidence>
<dbReference type="PROSITE" id="PS50093">
    <property type="entry name" value="PKD"/>
    <property type="match status" value="1"/>
</dbReference>
<dbReference type="GO" id="GO:0005886">
    <property type="term" value="C:plasma membrane"/>
    <property type="evidence" value="ECO:0007669"/>
    <property type="project" value="TreeGrafter"/>
</dbReference>
<proteinExistence type="inferred from homology"/>
<keyword evidence="2" id="KW-0325">Glycoprotein</keyword>
<dbReference type="InterPro" id="IPR035986">
    <property type="entry name" value="PKD_dom_sf"/>
</dbReference>
<dbReference type="SMART" id="SM00089">
    <property type="entry name" value="PKD"/>
    <property type="match status" value="1"/>
</dbReference>
<keyword evidence="5" id="KW-0812">Transmembrane</keyword>
<feature type="signal peptide" evidence="6">
    <location>
        <begin position="1"/>
        <end position="27"/>
    </location>
</feature>
<feature type="compositionally biased region" description="Low complexity" evidence="4">
    <location>
        <begin position="37"/>
        <end position="47"/>
    </location>
</feature>
<dbReference type="InterPro" id="IPR022409">
    <property type="entry name" value="PKD/Chitinase_dom"/>
</dbReference>
<keyword evidence="5" id="KW-0472">Membrane</keyword>
<protein>
    <recommendedName>
        <fullName evidence="7">PKD domain-containing protein</fullName>
    </recommendedName>
</protein>
<name>A0AAV7S9D4_PLEWA</name>
<keyword evidence="9" id="KW-1185">Reference proteome</keyword>
<dbReference type="InterPro" id="IPR045219">
    <property type="entry name" value="PKAT"/>
</dbReference>
<dbReference type="CDD" id="cd00146">
    <property type="entry name" value="PKD"/>
    <property type="match status" value="1"/>
</dbReference>
<evidence type="ECO:0000256" key="5">
    <source>
        <dbReference type="SAM" id="Phobius"/>
    </source>
</evidence>
<dbReference type="InterPro" id="IPR059017">
    <property type="entry name" value="PMEL_NMB_N"/>
</dbReference>
<evidence type="ECO:0000256" key="3">
    <source>
        <dbReference type="ARBA" id="ARBA00025776"/>
    </source>
</evidence>
<sequence>MQSAAWWAVCWVLLAVAVAVAVAAAAAQNRSQDRLRQNGGQSQGRSGPHPAYRSWNTQLYPLWQNGSSRQRDCWRGGQVTFEIGNDAPTLTAAKTTFSIKLNFPHNQTMLPDGQIVWSQNCTVNGTSVLSGDSVFPDEALEGSDCVFPDGQQFPVDAQRRRSKFVYVWQTLGKYWQVVDGPSSQLTINTDDVPLGSYTMEVVTYHYRGRQKFIPIGQATSQFTIIDQIPFSVSISQIQDLDQDDSRFVQNRAIAFNVKVHDPSQYLQEADISYSWDFGDESGILVSRTTAVTHTYVSTGTFRPQVVLQAAIPLPACATTTGGTMAVATTPAPEEPATMAPGEATTEAGEVTTPAGEATTALGEATTAASVVTQGPTTVAPATPAPVETTVPASVSPVAPSEPGAPTSESTSATAGAVTPALPTGSAFAEVGTSAGASVVPTAAQTPAVVVVFEEAATTPEASPAVELLPAALTVAPASPVVVSTVNAVPSTESIPEATEAPVEVLDESLVLVKRQALENQPSDCLLYRYGSYATDLEIVQGIERVEIIQMVPALAMEGQENAVDFTVTCQGSIPSDVCTTVSDPDCLSAQQTVCSPVPPSSNCQLVLRQLFNGSGDYCVNVSLTNAVSLAVASAQVRINGGSSTSATTGFATFVGVLVLGLALGAVAYTYSRYKKRYTLLPNGLEPVASSRWIPDSSSLRLFFRNALGRTLSGETSPLLSGRMV</sequence>
<dbReference type="PANTHER" id="PTHR11861">
    <property type="entry name" value="MELANOCYTE PROTEIN PMEL 17-RELATED"/>
    <property type="match status" value="1"/>
</dbReference>
<dbReference type="Pfam" id="PF26141">
    <property type="entry name" value="PMEL_NMB_N"/>
    <property type="match status" value="1"/>
</dbReference>
<evidence type="ECO:0000313" key="8">
    <source>
        <dbReference type="EMBL" id="KAJ1160658.1"/>
    </source>
</evidence>
<dbReference type="Gene3D" id="2.60.40.10">
    <property type="entry name" value="Immunoglobulins"/>
    <property type="match status" value="1"/>
</dbReference>
<evidence type="ECO:0000256" key="6">
    <source>
        <dbReference type="SAM" id="SignalP"/>
    </source>
</evidence>
<evidence type="ECO:0000256" key="1">
    <source>
        <dbReference type="ARBA" id="ARBA00022729"/>
    </source>
</evidence>
<feature type="region of interest" description="Disordered" evidence="4">
    <location>
        <begin position="30"/>
        <end position="52"/>
    </location>
</feature>
<accession>A0AAV7S9D4</accession>
<feature type="chain" id="PRO_5043406535" description="PKD domain-containing protein" evidence="6">
    <location>
        <begin position="28"/>
        <end position="724"/>
    </location>
</feature>
<dbReference type="Proteomes" id="UP001066276">
    <property type="component" value="Chromosome 4_2"/>
</dbReference>
<reference evidence="8" key="1">
    <citation type="journal article" date="2022" name="bioRxiv">
        <title>Sequencing and chromosome-scale assembly of the giantPleurodeles waltlgenome.</title>
        <authorList>
            <person name="Brown T."/>
            <person name="Elewa A."/>
            <person name="Iarovenko S."/>
            <person name="Subramanian E."/>
            <person name="Araus A.J."/>
            <person name="Petzold A."/>
            <person name="Susuki M."/>
            <person name="Suzuki K.-i.T."/>
            <person name="Hayashi T."/>
            <person name="Toyoda A."/>
            <person name="Oliveira C."/>
            <person name="Osipova E."/>
            <person name="Leigh N.D."/>
            <person name="Simon A."/>
            <person name="Yun M.H."/>
        </authorList>
    </citation>
    <scope>NUCLEOTIDE SEQUENCE</scope>
    <source>
        <strain evidence="8">20211129_DDA</strain>
        <tissue evidence="8">Liver</tissue>
    </source>
</reference>
<dbReference type="InterPro" id="IPR013783">
    <property type="entry name" value="Ig-like_fold"/>
</dbReference>
<comment type="caution">
    <text evidence="8">The sequence shown here is derived from an EMBL/GenBank/DDBJ whole genome shotgun (WGS) entry which is preliminary data.</text>
</comment>
<dbReference type="InterPro" id="IPR046846">
    <property type="entry name" value="PKAT_KLD"/>
</dbReference>
<dbReference type="AlphaFoldDB" id="A0AAV7S9D4"/>
<dbReference type="GO" id="GO:0032438">
    <property type="term" value="P:melanosome organization"/>
    <property type="evidence" value="ECO:0007669"/>
    <property type="project" value="TreeGrafter"/>
</dbReference>
<dbReference type="GO" id="GO:0042470">
    <property type="term" value="C:melanosome"/>
    <property type="evidence" value="ECO:0007669"/>
    <property type="project" value="TreeGrafter"/>
</dbReference>
<feature type="compositionally biased region" description="Low complexity" evidence="4">
    <location>
        <begin position="375"/>
        <end position="405"/>
    </location>
</feature>
<feature type="domain" description="PKD" evidence="7">
    <location>
        <begin position="270"/>
        <end position="301"/>
    </location>
</feature>